<reference evidence="3" key="1">
    <citation type="submission" date="2025-08" db="UniProtKB">
        <authorList>
            <consortium name="RefSeq"/>
        </authorList>
    </citation>
    <scope>IDENTIFICATION</scope>
    <source>
        <tissue evidence="3">Testes</tissue>
    </source>
</reference>
<feature type="compositionally biased region" description="Polar residues" evidence="1">
    <location>
        <begin position="114"/>
        <end position="128"/>
    </location>
</feature>
<evidence type="ECO:0000313" key="3">
    <source>
        <dbReference type="RefSeq" id="XP_002737899.1"/>
    </source>
</evidence>
<evidence type="ECO:0000256" key="1">
    <source>
        <dbReference type="SAM" id="MobiDB-lite"/>
    </source>
</evidence>
<sequence length="521" mass="59449">MEAYNNNMRDLEHRIEERDRQSEISLRELFQTRRRLWNMYPRVGALEDRLYMRESDPDKYETLTTLDKASGSYTSPTLRSYGSVGDLSRDLPRTRTRRASADYNSYSRPLGRSYGTSSATDRFETSSVRGYRPGDDDDDNASLSGTRSYRYNTSGGDKWETQSLVDYPTTSYSGPRSSSQFKSKYGSGTGASSAHNYKPGDDVLENVAKWKTSNSASRRNYLMNKKYDEWSSPRYSPRAPLNPYLHEADLTTSYQSARTLVQPEFVDDDDEELENVSLARYNKVSLVDNYSYEPSRYYGYTDSTTSSRSSPKDTKDYGYTSAYTTYGPGSSSYKPKSRQSTQKYKPDDNLYGTTTTTTTKTTSRPRSYSYTSGYSSTASPTRYSKSRYDDDDKMSEISSVSAYEKKSPRMNVNEYLSARKKYTNQYDRDSRVASILARKPRSSYPIYSGKDHGESPTKTRSSYSCTIPVGSSASSSKFNPDLAYLGESSEEYERDPLRYLLRVLNAQSKVLTYCVNHLRKQ</sequence>
<evidence type="ECO:0000313" key="2">
    <source>
        <dbReference type="Proteomes" id="UP000694865"/>
    </source>
</evidence>
<feature type="region of interest" description="Disordered" evidence="1">
    <location>
        <begin position="444"/>
        <end position="463"/>
    </location>
</feature>
<feature type="compositionally biased region" description="Polar residues" evidence="1">
    <location>
        <begin position="170"/>
        <end position="182"/>
    </location>
</feature>
<dbReference type="Proteomes" id="UP000694865">
    <property type="component" value="Unplaced"/>
</dbReference>
<feature type="region of interest" description="Disordered" evidence="1">
    <location>
        <begin position="170"/>
        <end position="199"/>
    </location>
</feature>
<dbReference type="RefSeq" id="XP_002737899.1">
    <property type="nucleotide sequence ID" value="XM_002737853.2"/>
</dbReference>
<name>A0ABM0GUY1_SACKO</name>
<feature type="region of interest" description="Disordered" evidence="1">
    <location>
        <begin position="297"/>
        <end position="393"/>
    </location>
</feature>
<organism evidence="2 3">
    <name type="scientific">Saccoglossus kowalevskii</name>
    <name type="common">Acorn worm</name>
    <dbReference type="NCBI Taxonomy" id="10224"/>
    <lineage>
        <taxon>Eukaryota</taxon>
        <taxon>Metazoa</taxon>
        <taxon>Hemichordata</taxon>
        <taxon>Enteropneusta</taxon>
        <taxon>Harrimaniidae</taxon>
        <taxon>Saccoglossus</taxon>
    </lineage>
</organism>
<feature type="compositionally biased region" description="Polar residues" evidence="1">
    <location>
        <begin position="141"/>
        <end position="155"/>
    </location>
</feature>
<feature type="compositionally biased region" description="Polar residues" evidence="1">
    <location>
        <begin position="321"/>
        <end position="343"/>
    </location>
</feature>
<gene>
    <name evidence="3" type="primary">LOC100371166</name>
</gene>
<protein>
    <submittedName>
        <fullName evidence="3">Probable ATP-dependent RNA helicase ddx17-like</fullName>
    </submittedName>
</protein>
<feature type="region of interest" description="Disordered" evidence="1">
    <location>
        <begin position="69"/>
        <end position="155"/>
    </location>
</feature>
<dbReference type="GeneID" id="100371166"/>
<accession>A0ABM0GUY1</accession>
<feature type="compositionally biased region" description="Low complexity" evidence="1">
    <location>
        <begin position="351"/>
        <end position="381"/>
    </location>
</feature>
<proteinExistence type="predicted"/>
<feature type="compositionally biased region" description="Polar residues" evidence="1">
    <location>
        <begin position="69"/>
        <end position="80"/>
    </location>
</feature>
<keyword evidence="2" id="KW-1185">Reference proteome</keyword>